<feature type="compositionally biased region" description="Low complexity" evidence="1">
    <location>
        <begin position="160"/>
        <end position="169"/>
    </location>
</feature>
<keyword evidence="3" id="KW-1185">Reference proteome</keyword>
<name>A0AAW1JJD3_POPJA</name>
<dbReference type="Proteomes" id="UP001458880">
    <property type="component" value="Unassembled WGS sequence"/>
</dbReference>
<gene>
    <name evidence="2" type="ORF">QE152_g29011</name>
</gene>
<accession>A0AAW1JJD3</accession>
<proteinExistence type="predicted"/>
<evidence type="ECO:0000313" key="2">
    <source>
        <dbReference type="EMBL" id="KAK9703904.1"/>
    </source>
</evidence>
<organism evidence="2 3">
    <name type="scientific">Popillia japonica</name>
    <name type="common">Japanese beetle</name>
    <dbReference type="NCBI Taxonomy" id="7064"/>
    <lineage>
        <taxon>Eukaryota</taxon>
        <taxon>Metazoa</taxon>
        <taxon>Ecdysozoa</taxon>
        <taxon>Arthropoda</taxon>
        <taxon>Hexapoda</taxon>
        <taxon>Insecta</taxon>
        <taxon>Pterygota</taxon>
        <taxon>Neoptera</taxon>
        <taxon>Endopterygota</taxon>
        <taxon>Coleoptera</taxon>
        <taxon>Polyphaga</taxon>
        <taxon>Scarabaeiformia</taxon>
        <taxon>Scarabaeidae</taxon>
        <taxon>Rutelinae</taxon>
        <taxon>Popillia</taxon>
    </lineage>
</organism>
<feature type="region of interest" description="Disordered" evidence="1">
    <location>
        <begin position="148"/>
        <end position="175"/>
    </location>
</feature>
<reference evidence="2 3" key="1">
    <citation type="journal article" date="2024" name="BMC Genomics">
        <title>De novo assembly and annotation of Popillia japonica's genome with initial clues to its potential as an invasive pest.</title>
        <authorList>
            <person name="Cucini C."/>
            <person name="Boschi S."/>
            <person name="Funari R."/>
            <person name="Cardaioli E."/>
            <person name="Iannotti N."/>
            <person name="Marturano G."/>
            <person name="Paoli F."/>
            <person name="Bruttini M."/>
            <person name="Carapelli A."/>
            <person name="Frati F."/>
            <person name="Nardi F."/>
        </authorList>
    </citation>
    <scope>NUCLEOTIDE SEQUENCE [LARGE SCALE GENOMIC DNA]</scope>
    <source>
        <strain evidence="2">DMR45628</strain>
    </source>
</reference>
<evidence type="ECO:0000313" key="3">
    <source>
        <dbReference type="Proteomes" id="UP001458880"/>
    </source>
</evidence>
<feature type="region of interest" description="Disordered" evidence="1">
    <location>
        <begin position="66"/>
        <end position="111"/>
    </location>
</feature>
<evidence type="ECO:0000256" key="1">
    <source>
        <dbReference type="SAM" id="MobiDB-lite"/>
    </source>
</evidence>
<dbReference type="EMBL" id="JASPKY010000361">
    <property type="protein sequence ID" value="KAK9703904.1"/>
    <property type="molecule type" value="Genomic_DNA"/>
</dbReference>
<feature type="compositionally biased region" description="Acidic residues" evidence="1">
    <location>
        <begin position="85"/>
        <end position="103"/>
    </location>
</feature>
<protein>
    <submittedName>
        <fullName evidence="2">Uncharacterized protein</fullName>
    </submittedName>
</protein>
<sequence>MDVVKLWSSLLANCAIGSSSVCSIPTAYFVQGTADVQLLSYAQNNNNNNNINNNNNNNETVSIADSDSDNSCYQDRPDLVTSADFAEDDYEEDDSEDNNDEDEKDGRQRLERERLVAVRVVEEGGDIEDDEVSGSDYNYANNATIEILTESHDGKHQGKKQTSGKQTQTKIHRNR</sequence>
<dbReference type="AlphaFoldDB" id="A0AAW1JJD3"/>
<comment type="caution">
    <text evidence="2">The sequence shown here is derived from an EMBL/GenBank/DDBJ whole genome shotgun (WGS) entry which is preliminary data.</text>
</comment>